<dbReference type="AlphaFoldDB" id="A0A9D4M0G4"/>
<organism evidence="3 4">
    <name type="scientific">Dreissena polymorpha</name>
    <name type="common">Zebra mussel</name>
    <name type="synonym">Mytilus polymorpha</name>
    <dbReference type="NCBI Taxonomy" id="45954"/>
    <lineage>
        <taxon>Eukaryota</taxon>
        <taxon>Metazoa</taxon>
        <taxon>Spiralia</taxon>
        <taxon>Lophotrochozoa</taxon>
        <taxon>Mollusca</taxon>
        <taxon>Bivalvia</taxon>
        <taxon>Autobranchia</taxon>
        <taxon>Heteroconchia</taxon>
        <taxon>Euheterodonta</taxon>
        <taxon>Imparidentia</taxon>
        <taxon>Neoheterodontei</taxon>
        <taxon>Myida</taxon>
        <taxon>Dreissenoidea</taxon>
        <taxon>Dreissenidae</taxon>
        <taxon>Dreissena</taxon>
    </lineage>
</organism>
<accession>A0A9D4M0G4</accession>
<sequence length="50" mass="5564">MSLQLYQVDTKSFLLDFKSLLDNEENGSLPTITSMVASRESSDNGRLLKA</sequence>
<reference evidence="3" key="1">
    <citation type="journal article" date="2019" name="bioRxiv">
        <title>The Genome of the Zebra Mussel, Dreissena polymorpha: A Resource for Invasive Species Research.</title>
        <authorList>
            <person name="McCartney M.A."/>
            <person name="Auch B."/>
            <person name="Kono T."/>
            <person name="Mallez S."/>
            <person name="Zhang Y."/>
            <person name="Obille A."/>
            <person name="Becker A."/>
            <person name="Abrahante J.E."/>
            <person name="Garbe J."/>
            <person name="Badalamenti J.P."/>
            <person name="Herman A."/>
            <person name="Mangelson H."/>
            <person name="Liachko I."/>
            <person name="Sullivan S."/>
            <person name="Sone E.D."/>
            <person name="Koren S."/>
            <person name="Silverstein K.A.T."/>
            <person name="Beckman K.B."/>
            <person name="Gohl D.M."/>
        </authorList>
    </citation>
    <scope>NUCLEOTIDE SEQUENCE</scope>
    <source>
        <strain evidence="3">Duluth1</strain>
        <tissue evidence="3">Whole animal</tissue>
    </source>
</reference>
<reference evidence="3" key="2">
    <citation type="submission" date="2020-11" db="EMBL/GenBank/DDBJ databases">
        <authorList>
            <person name="McCartney M.A."/>
            <person name="Auch B."/>
            <person name="Kono T."/>
            <person name="Mallez S."/>
            <person name="Becker A."/>
            <person name="Gohl D.M."/>
            <person name="Silverstein K.A.T."/>
            <person name="Koren S."/>
            <person name="Bechman K.B."/>
            <person name="Herman A."/>
            <person name="Abrahante J.E."/>
            <person name="Garbe J."/>
        </authorList>
    </citation>
    <scope>NUCLEOTIDE SEQUENCE</scope>
    <source>
        <strain evidence="3">Duluth1</strain>
        <tissue evidence="3">Whole animal</tissue>
    </source>
</reference>
<proteinExistence type="predicted"/>
<dbReference type="Proteomes" id="UP000828390">
    <property type="component" value="Unassembled WGS sequence"/>
</dbReference>
<evidence type="ECO:0000313" key="3">
    <source>
        <dbReference type="EMBL" id="KAH3867351.1"/>
    </source>
</evidence>
<dbReference type="Gene3D" id="3.30.310.80">
    <property type="entry name" value="Kinase associated domain 1, KA1"/>
    <property type="match status" value="1"/>
</dbReference>
<comment type="caution">
    <text evidence="3">The sequence shown here is derived from an EMBL/GenBank/DDBJ whole genome shotgun (WGS) entry which is preliminary data.</text>
</comment>
<gene>
    <name evidence="3" type="ORF">DPMN_030478</name>
</gene>
<keyword evidence="4" id="KW-1185">Reference proteome</keyword>
<evidence type="ECO:0000256" key="2">
    <source>
        <dbReference type="ARBA" id="ARBA00022840"/>
    </source>
</evidence>
<keyword evidence="1" id="KW-0547">Nucleotide-binding</keyword>
<dbReference type="InterPro" id="IPR028375">
    <property type="entry name" value="KA1/Ssp2_C"/>
</dbReference>
<dbReference type="SUPFAM" id="SSF103243">
    <property type="entry name" value="KA1-like"/>
    <property type="match status" value="1"/>
</dbReference>
<evidence type="ECO:0000313" key="4">
    <source>
        <dbReference type="Proteomes" id="UP000828390"/>
    </source>
</evidence>
<evidence type="ECO:0000256" key="1">
    <source>
        <dbReference type="ARBA" id="ARBA00022741"/>
    </source>
</evidence>
<keyword evidence="2" id="KW-0067">ATP-binding</keyword>
<protein>
    <submittedName>
        <fullName evidence="3">Uncharacterized protein</fullName>
    </submittedName>
</protein>
<name>A0A9D4M0G4_DREPO</name>
<dbReference type="GO" id="GO:0005524">
    <property type="term" value="F:ATP binding"/>
    <property type="evidence" value="ECO:0007669"/>
    <property type="project" value="UniProtKB-KW"/>
</dbReference>
<dbReference type="EMBL" id="JAIWYP010000002">
    <property type="protein sequence ID" value="KAH3867351.1"/>
    <property type="molecule type" value="Genomic_DNA"/>
</dbReference>